<protein>
    <submittedName>
        <fullName evidence="2">Uncharacterized protein</fullName>
    </submittedName>
</protein>
<proteinExistence type="predicted"/>
<dbReference type="AlphaFoldDB" id="A0A2K8T8X3"/>
<dbReference type="RefSeq" id="WP_339382475.1">
    <property type="nucleotide sequence ID" value="NZ_CAWNNC010000009.1"/>
</dbReference>
<dbReference type="EMBL" id="CP024793">
    <property type="protein sequence ID" value="AUB44099.1"/>
    <property type="molecule type" value="Genomic_DNA"/>
</dbReference>
<reference evidence="2 3" key="1">
    <citation type="submission" date="2017-11" db="EMBL/GenBank/DDBJ databases">
        <title>Complete genome of a free-living desiccation-tolerant cyanobacterium and its photosynthetic adaptation to extreme terrestrial habitat.</title>
        <authorList>
            <person name="Shang J."/>
        </authorList>
    </citation>
    <scope>NUCLEOTIDE SEQUENCE [LARGE SCALE GENOMIC DNA]</scope>
    <source>
        <strain evidence="2 3">CCNUN1</strain>
        <plasmid evidence="3">pnfsy08</plasmid>
    </source>
</reference>
<feature type="compositionally biased region" description="Acidic residues" evidence="1">
    <location>
        <begin position="190"/>
        <end position="210"/>
    </location>
</feature>
<organism evidence="2 3">
    <name type="scientific">Nostoc flagelliforme CCNUN1</name>
    <dbReference type="NCBI Taxonomy" id="2038116"/>
    <lineage>
        <taxon>Bacteria</taxon>
        <taxon>Bacillati</taxon>
        <taxon>Cyanobacteriota</taxon>
        <taxon>Cyanophyceae</taxon>
        <taxon>Nostocales</taxon>
        <taxon>Nostocaceae</taxon>
        <taxon>Nostoc</taxon>
    </lineage>
</organism>
<evidence type="ECO:0000313" key="3">
    <source>
        <dbReference type="Proteomes" id="UP000232003"/>
    </source>
</evidence>
<gene>
    <name evidence="2" type="ORF">COO91_10317</name>
</gene>
<dbReference type="InterPro" id="IPR053842">
    <property type="entry name" value="NikA-like"/>
</dbReference>
<feature type="region of interest" description="Disordered" evidence="1">
    <location>
        <begin position="189"/>
        <end position="210"/>
    </location>
</feature>
<dbReference type="KEGG" id="nfl:COO91_10317"/>
<evidence type="ECO:0000256" key="1">
    <source>
        <dbReference type="SAM" id="MobiDB-lite"/>
    </source>
</evidence>
<sequence length="210" mass="23840">MNRNRPPSFAVVPRPQPLAVPPYIRSNRHLTTPVFGLEASHALKLTLYLAPLGRRLVQGAHPLKKPRVALYPKPLVMANRKQSKRLVRKHLFSLRLSDIELDLLRIKSLDAGMSASELMRRNGLLRPLPKRLSKISLQTYWELGQIGNNLNQLVRATNTAILRGRTPPANPELLQELLELLHQCRRDIASDDVDDDDSEEESDDWEADEG</sequence>
<keyword evidence="2" id="KW-0614">Plasmid</keyword>
<geneLocation type="plasmid" evidence="3">
    <name>pnfsy08</name>
</geneLocation>
<name>A0A2K8T8X3_9NOSO</name>
<dbReference type="Proteomes" id="UP000232003">
    <property type="component" value="Plasmid pNFSY08"/>
</dbReference>
<accession>A0A2K8T8X3</accession>
<evidence type="ECO:0000313" key="2">
    <source>
        <dbReference type="EMBL" id="AUB44099.1"/>
    </source>
</evidence>
<dbReference type="Pfam" id="PF21983">
    <property type="entry name" value="NikA-like"/>
    <property type="match status" value="1"/>
</dbReference>
<keyword evidence="3" id="KW-1185">Reference proteome</keyword>